<protein>
    <submittedName>
        <fullName evidence="1">Uncharacterized protein</fullName>
    </submittedName>
</protein>
<comment type="caution">
    <text evidence="1">The sequence shown here is derived from an EMBL/GenBank/DDBJ whole genome shotgun (WGS) entry which is preliminary data.</text>
</comment>
<sequence length="114" mass="12419">MCVCVCLGCDFTQLLIMLKDPRVSSSSECRLVFFLAGRLLVSEQTGEVGSQETSLLSPSFATWLTSAMLIRSNHLESILCTRKGGGGTTCLNDLGEGRETALKIERLQPCMSNR</sequence>
<keyword evidence="2" id="KW-1185">Reference proteome</keyword>
<evidence type="ECO:0000313" key="2">
    <source>
        <dbReference type="Proteomes" id="UP000827872"/>
    </source>
</evidence>
<dbReference type="EMBL" id="CM037616">
    <property type="protein sequence ID" value="KAH7993932.1"/>
    <property type="molecule type" value="Genomic_DNA"/>
</dbReference>
<dbReference type="Proteomes" id="UP000827872">
    <property type="component" value="Linkage Group LG03"/>
</dbReference>
<gene>
    <name evidence="1" type="ORF">K3G42_032710</name>
</gene>
<accession>A0ACB8ENN7</accession>
<evidence type="ECO:0000313" key="1">
    <source>
        <dbReference type="EMBL" id="KAH7993932.1"/>
    </source>
</evidence>
<organism evidence="1 2">
    <name type="scientific">Sphaerodactylus townsendi</name>
    <dbReference type="NCBI Taxonomy" id="933632"/>
    <lineage>
        <taxon>Eukaryota</taxon>
        <taxon>Metazoa</taxon>
        <taxon>Chordata</taxon>
        <taxon>Craniata</taxon>
        <taxon>Vertebrata</taxon>
        <taxon>Euteleostomi</taxon>
        <taxon>Lepidosauria</taxon>
        <taxon>Squamata</taxon>
        <taxon>Bifurcata</taxon>
        <taxon>Gekkota</taxon>
        <taxon>Sphaerodactylidae</taxon>
        <taxon>Sphaerodactylus</taxon>
    </lineage>
</organism>
<reference evidence="1" key="1">
    <citation type="submission" date="2021-08" db="EMBL/GenBank/DDBJ databases">
        <title>The first chromosome-level gecko genome reveals the dynamic sex chromosomes of Neotropical dwarf geckos (Sphaerodactylidae: Sphaerodactylus).</title>
        <authorList>
            <person name="Pinto B.J."/>
            <person name="Keating S.E."/>
            <person name="Gamble T."/>
        </authorList>
    </citation>
    <scope>NUCLEOTIDE SEQUENCE</scope>
    <source>
        <strain evidence="1">TG3544</strain>
    </source>
</reference>
<proteinExistence type="predicted"/>
<name>A0ACB8ENN7_9SAUR</name>